<dbReference type="InterPro" id="IPR018247">
    <property type="entry name" value="EF_Hand_1_Ca_BS"/>
</dbReference>
<evidence type="ECO:0000313" key="5">
    <source>
        <dbReference type="Proteomes" id="UP000675554"/>
    </source>
</evidence>
<feature type="domain" description="EF-hand" evidence="3">
    <location>
        <begin position="62"/>
        <end position="94"/>
    </location>
</feature>
<feature type="signal peptide" evidence="2">
    <location>
        <begin position="1"/>
        <end position="26"/>
    </location>
</feature>
<dbReference type="EMBL" id="JAGSMN010000134">
    <property type="protein sequence ID" value="MBR7672779.1"/>
    <property type="molecule type" value="Genomic_DNA"/>
</dbReference>
<name>A0A8T4ILF3_9ACTN</name>
<dbReference type="GO" id="GO:0005509">
    <property type="term" value="F:calcium ion binding"/>
    <property type="evidence" value="ECO:0007669"/>
    <property type="project" value="InterPro"/>
</dbReference>
<accession>A0A8T4ILF3</accession>
<dbReference type="Proteomes" id="UP000675554">
    <property type="component" value="Unassembled WGS sequence"/>
</dbReference>
<feature type="chain" id="PRO_5035895487" evidence="2">
    <location>
        <begin position="27"/>
        <end position="94"/>
    </location>
</feature>
<dbReference type="SMART" id="SM00054">
    <property type="entry name" value="EFh"/>
    <property type="match status" value="2"/>
</dbReference>
<keyword evidence="5" id="KW-1185">Reference proteome</keyword>
<dbReference type="Gene3D" id="1.10.238.10">
    <property type="entry name" value="EF-hand"/>
    <property type="match status" value="1"/>
</dbReference>
<keyword evidence="2" id="KW-0732">Signal</keyword>
<comment type="caution">
    <text evidence="4">The sequence shown here is derived from an EMBL/GenBank/DDBJ whole genome shotgun (WGS) entry which is preliminary data.</text>
</comment>
<dbReference type="Pfam" id="PF13499">
    <property type="entry name" value="EF-hand_7"/>
    <property type="match status" value="1"/>
</dbReference>
<evidence type="ECO:0000256" key="2">
    <source>
        <dbReference type="SAM" id="SignalP"/>
    </source>
</evidence>
<proteinExistence type="predicted"/>
<sequence>MQTRTAVIATALAAAGVLGATGSALAETGHASAPPTFHQMDTNKSGTISEPELRAGAQAQGVSRADVHKAFRMVDTNSDGQISKQEFVKGSRKG</sequence>
<organism evidence="4 5">
    <name type="scientific">Streptomyces daliensis</name>
    <dbReference type="NCBI Taxonomy" id="299421"/>
    <lineage>
        <taxon>Bacteria</taxon>
        <taxon>Bacillati</taxon>
        <taxon>Actinomycetota</taxon>
        <taxon>Actinomycetes</taxon>
        <taxon>Kitasatosporales</taxon>
        <taxon>Streptomycetaceae</taxon>
        <taxon>Streptomyces</taxon>
    </lineage>
</organism>
<dbReference type="InterPro" id="IPR002048">
    <property type="entry name" value="EF_hand_dom"/>
</dbReference>
<evidence type="ECO:0000256" key="1">
    <source>
        <dbReference type="SAM" id="MobiDB-lite"/>
    </source>
</evidence>
<feature type="compositionally biased region" description="Polar residues" evidence="1">
    <location>
        <begin position="39"/>
        <end position="48"/>
    </location>
</feature>
<gene>
    <name evidence="4" type="ORF">KDA82_07040</name>
</gene>
<reference evidence="4" key="1">
    <citation type="submission" date="2021-04" db="EMBL/GenBank/DDBJ databases">
        <title>Sequencing of actinobacteria type strains.</title>
        <authorList>
            <person name="Nguyen G.-S."/>
            <person name="Wentzel A."/>
        </authorList>
    </citation>
    <scope>NUCLEOTIDE SEQUENCE</scope>
    <source>
        <strain evidence="4">DSM 42095</strain>
    </source>
</reference>
<dbReference type="CDD" id="cd00051">
    <property type="entry name" value="EFh"/>
    <property type="match status" value="1"/>
</dbReference>
<evidence type="ECO:0000313" key="4">
    <source>
        <dbReference type="EMBL" id="MBR7672779.1"/>
    </source>
</evidence>
<dbReference type="InterPro" id="IPR011992">
    <property type="entry name" value="EF-hand-dom_pair"/>
</dbReference>
<feature type="region of interest" description="Disordered" evidence="1">
    <location>
        <begin position="27"/>
        <end position="48"/>
    </location>
</feature>
<dbReference type="PROSITE" id="PS00018">
    <property type="entry name" value="EF_HAND_1"/>
    <property type="match status" value="1"/>
</dbReference>
<dbReference type="AlphaFoldDB" id="A0A8T4ILF3"/>
<protein>
    <submittedName>
        <fullName evidence="4">EF-hand domain-containing protein</fullName>
    </submittedName>
</protein>
<evidence type="ECO:0000259" key="3">
    <source>
        <dbReference type="PROSITE" id="PS50222"/>
    </source>
</evidence>
<dbReference type="PROSITE" id="PS50222">
    <property type="entry name" value="EF_HAND_2"/>
    <property type="match status" value="1"/>
</dbReference>
<dbReference type="SUPFAM" id="SSF47473">
    <property type="entry name" value="EF-hand"/>
    <property type="match status" value="1"/>
</dbReference>